<keyword evidence="2" id="KW-1185">Reference proteome</keyword>
<dbReference type="Proteomes" id="UP000515125">
    <property type="component" value="Unplaced"/>
</dbReference>
<name>A0A6P6RWH0_9EIME</name>
<reference evidence="3" key="1">
    <citation type="submission" date="2025-08" db="UniProtKB">
        <authorList>
            <consortium name="RefSeq"/>
        </authorList>
    </citation>
    <scope>IDENTIFICATION</scope>
</reference>
<feature type="region of interest" description="Disordered" evidence="1">
    <location>
        <begin position="281"/>
        <end position="300"/>
    </location>
</feature>
<evidence type="ECO:0000256" key="1">
    <source>
        <dbReference type="SAM" id="MobiDB-lite"/>
    </source>
</evidence>
<dbReference type="GeneID" id="34624467"/>
<gene>
    <name evidence="3" type="primary">LOC34624467</name>
</gene>
<dbReference type="AlphaFoldDB" id="A0A6P6RWH0"/>
<dbReference type="OrthoDB" id="10266026at2759"/>
<dbReference type="RefSeq" id="XP_026191495.1">
    <property type="nucleotide sequence ID" value="XM_026335710.1"/>
</dbReference>
<sequence>MPSASTTHWRLVYASVSAPASRLLGLLLARTLSATPLAPTASFRTVENDGTGSDVRAAARATVRGAPRRRGLFVVTRGRRKRLKPSLISFPLQGATAAADGASEASRIGGNAGGDALEGGPSSTDTDMRGCCACGCAVCGGDSDEYAASGVPPPLQEGDIVGCFIHLPGRPPVALEDPRGRTNLWPFLQQGTCAPAQEMLTSVYPLKHDLVKFYLLAADSLSGADGTQEGAEDGKQHPKRLRTLAEVEGMKDEPQEGPIPLQQQGPLRFVPFDEDTHLRKLKAAAPQFPPSAAPVSQQQN</sequence>
<protein>
    <submittedName>
        <fullName evidence="3">Uncharacterized protein LOC34624467</fullName>
    </submittedName>
</protein>
<evidence type="ECO:0000313" key="2">
    <source>
        <dbReference type="Proteomes" id="UP000515125"/>
    </source>
</evidence>
<organism evidence="2 3">
    <name type="scientific">Cyclospora cayetanensis</name>
    <dbReference type="NCBI Taxonomy" id="88456"/>
    <lineage>
        <taxon>Eukaryota</taxon>
        <taxon>Sar</taxon>
        <taxon>Alveolata</taxon>
        <taxon>Apicomplexa</taxon>
        <taxon>Conoidasida</taxon>
        <taxon>Coccidia</taxon>
        <taxon>Eucoccidiorida</taxon>
        <taxon>Eimeriorina</taxon>
        <taxon>Eimeriidae</taxon>
        <taxon>Cyclospora</taxon>
    </lineage>
</organism>
<proteinExistence type="predicted"/>
<accession>A0A6P6RWH0</accession>
<evidence type="ECO:0000313" key="3">
    <source>
        <dbReference type="RefSeq" id="XP_026191495.1"/>
    </source>
</evidence>